<protein>
    <submittedName>
        <fullName evidence="1">Uncharacterized protein</fullName>
    </submittedName>
</protein>
<comment type="caution">
    <text evidence="1">The sequence shown here is derived from an EMBL/GenBank/DDBJ whole genome shotgun (WGS) entry which is preliminary data.</text>
</comment>
<evidence type="ECO:0000313" key="2">
    <source>
        <dbReference type="Proteomes" id="UP000762676"/>
    </source>
</evidence>
<reference evidence="1 2" key="1">
    <citation type="journal article" date="2021" name="Elife">
        <title>Chloroplast acquisition without the gene transfer in kleptoplastic sea slugs, Plakobranchus ocellatus.</title>
        <authorList>
            <person name="Maeda T."/>
            <person name="Takahashi S."/>
            <person name="Yoshida T."/>
            <person name="Shimamura S."/>
            <person name="Takaki Y."/>
            <person name="Nagai Y."/>
            <person name="Toyoda A."/>
            <person name="Suzuki Y."/>
            <person name="Arimoto A."/>
            <person name="Ishii H."/>
            <person name="Satoh N."/>
            <person name="Nishiyama T."/>
            <person name="Hasebe M."/>
            <person name="Maruyama T."/>
            <person name="Minagawa J."/>
            <person name="Obokata J."/>
            <person name="Shigenobu S."/>
        </authorList>
    </citation>
    <scope>NUCLEOTIDE SEQUENCE [LARGE SCALE GENOMIC DNA]</scope>
</reference>
<organism evidence="1 2">
    <name type="scientific">Elysia marginata</name>
    <dbReference type="NCBI Taxonomy" id="1093978"/>
    <lineage>
        <taxon>Eukaryota</taxon>
        <taxon>Metazoa</taxon>
        <taxon>Spiralia</taxon>
        <taxon>Lophotrochozoa</taxon>
        <taxon>Mollusca</taxon>
        <taxon>Gastropoda</taxon>
        <taxon>Heterobranchia</taxon>
        <taxon>Euthyneura</taxon>
        <taxon>Panpulmonata</taxon>
        <taxon>Sacoglossa</taxon>
        <taxon>Placobranchoidea</taxon>
        <taxon>Plakobranchidae</taxon>
        <taxon>Elysia</taxon>
    </lineage>
</organism>
<dbReference type="AlphaFoldDB" id="A0AAV4IQV8"/>
<proteinExistence type="predicted"/>
<sequence>MLWTGSVAFKRLHASSSTDFSSSPPSASIHVWSSSDFSLPQPSASMSRHLLISPHLHPQPPCLVIS</sequence>
<dbReference type="Proteomes" id="UP000762676">
    <property type="component" value="Unassembled WGS sequence"/>
</dbReference>
<keyword evidence="2" id="KW-1185">Reference proteome</keyword>
<gene>
    <name evidence="1" type="ORF">ElyMa_001338600</name>
</gene>
<dbReference type="EMBL" id="BMAT01002659">
    <property type="protein sequence ID" value="GFS11097.1"/>
    <property type="molecule type" value="Genomic_DNA"/>
</dbReference>
<accession>A0AAV4IQV8</accession>
<evidence type="ECO:0000313" key="1">
    <source>
        <dbReference type="EMBL" id="GFS11097.1"/>
    </source>
</evidence>
<name>A0AAV4IQV8_9GAST</name>